<feature type="compositionally biased region" description="Polar residues" evidence="1">
    <location>
        <begin position="1"/>
        <end position="18"/>
    </location>
</feature>
<keyword evidence="3" id="KW-1185">Reference proteome</keyword>
<sequence>MYPSATLTGRHASSQKSQHGLPGGEVTTFSQ</sequence>
<organism evidence="2 3">
    <name type="scientific">Candidatus Electrothrix aarhusensis</name>
    <dbReference type="NCBI Taxonomy" id="1859131"/>
    <lineage>
        <taxon>Bacteria</taxon>
        <taxon>Pseudomonadati</taxon>
        <taxon>Thermodesulfobacteriota</taxon>
        <taxon>Desulfobulbia</taxon>
        <taxon>Desulfobulbales</taxon>
        <taxon>Desulfobulbaceae</taxon>
        <taxon>Candidatus Electrothrix</taxon>
    </lineage>
</organism>
<comment type="caution">
    <text evidence="2">The sequence shown here is derived from an EMBL/GenBank/DDBJ whole genome shotgun (WGS) entry which is preliminary data.</text>
</comment>
<accession>A0A444J5K6</accession>
<feature type="region of interest" description="Disordered" evidence="1">
    <location>
        <begin position="1"/>
        <end position="31"/>
    </location>
</feature>
<protein>
    <submittedName>
        <fullName evidence="2">Uncharacterized protein</fullName>
    </submittedName>
</protein>
<dbReference type="Proteomes" id="UP000287853">
    <property type="component" value="Unassembled WGS sequence"/>
</dbReference>
<name>A0A444J5K6_9BACT</name>
<dbReference type="AlphaFoldDB" id="A0A444J5K6"/>
<evidence type="ECO:0000313" key="3">
    <source>
        <dbReference type="Proteomes" id="UP000287853"/>
    </source>
</evidence>
<evidence type="ECO:0000256" key="1">
    <source>
        <dbReference type="SAM" id="MobiDB-lite"/>
    </source>
</evidence>
<dbReference type="EMBL" id="MTKO01000001">
    <property type="protein sequence ID" value="RWX48320.1"/>
    <property type="molecule type" value="Genomic_DNA"/>
</dbReference>
<proteinExistence type="predicted"/>
<evidence type="ECO:0000313" key="2">
    <source>
        <dbReference type="EMBL" id="RWX48320.1"/>
    </source>
</evidence>
<reference evidence="2 3" key="1">
    <citation type="submission" date="2017-01" db="EMBL/GenBank/DDBJ databases">
        <title>The cable genome- insights into the physiology and evolution of filamentous bacteria capable of sulfide oxidation via long distance electron transfer.</title>
        <authorList>
            <person name="Schreiber L."/>
            <person name="Bjerg J.T."/>
            <person name="Boggild A."/>
            <person name="Van De Vossenberg J."/>
            <person name="Meysman F."/>
            <person name="Nielsen L.P."/>
            <person name="Schramm A."/>
            <person name="Kjeldsen K.U."/>
        </authorList>
    </citation>
    <scope>NUCLEOTIDE SEQUENCE [LARGE SCALE GENOMIC DNA]</scope>
    <source>
        <strain evidence="2">MCF</strain>
    </source>
</reference>
<gene>
    <name evidence="2" type="ORF">H206_05149</name>
</gene>